<dbReference type="GeneID" id="40741351"/>
<reference evidence="1 2" key="1">
    <citation type="journal article" date="2014" name="BMC Genomics">
        <title>Genome sequencing of four Aureobasidium pullulans varieties: biotechnological potential, stress tolerance, and description of new species.</title>
        <authorList>
            <person name="Gostin Ar C."/>
            <person name="Ohm R.A."/>
            <person name="Kogej T."/>
            <person name="Sonjak S."/>
            <person name="Turk M."/>
            <person name="Zajc J."/>
            <person name="Zalar P."/>
            <person name="Grube M."/>
            <person name="Sun H."/>
            <person name="Han J."/>
            <person name="Sharma A."/>
            <person name="Chiniquy J."/>
            <person name="Ngan C.Y."/>
            <person name="Lipzen A."/>
            <person name="Barry K."/>
            <person name="Grigoriev I.V."/>
            <person name="Gunde-Cimerman N."/>
        </authorList>
    </citation>
    <scope>NUCLEOTIDE SEQUENCE [LARGE SCALE GENOMIC DNA]</scope>
    <source>
        <strain evidence="1 2">EXF-150</strain>
    </source>
</reference>
<dbReference type="AlphaFoldDB" id="A0A074XTS1"/>
<dbReference type="EMBL" id="KL584977">
    <property type="protein sequence ID" value="KEQ87029.1"/>
    <property type="molecule type" value="Genomic_DNA"/>
</dbReference>
<dbReference type="HOGENOM" id="CLU_1824939_0_0_1"/>
<name>A0A074XTS1_AURPU</name>
<proteinExistence type="predicted"/>
<evidence type="ECO:0000313" key="2">
    <source>
        <dbReference type="Proteomes" id="UP000030706"/>
    </source>
</evidence>
<keyword evidence="2" id="KW-1185">Reference proteome</keyword>
<organism evidence="1 2">
    <name type="scientific">Aureobasidium pullulans EXF-150</name>
    <dbReference type="NCBI Taxonomy" id="1043002"/>
    <lineage>
        <taxon>Eukaryota</taxon>
        <taxon>Fungi</taxon>
        <taxon>Dikarya</taxon>
        <taxon>Ascomycota</taxon>
        <taxon>Pezizomycotina</taxon>
        <taxon>Dothideomycetes</taxon>
        <taxon>Dothideomycetidae</taxon>
        <taxon>Dothideales</taxon>
        <taxon>Saccotheciaceae</taxon>
        <taxon>Aureobasidium</taxon>
    </lineage>
</organism>
<evidence type="ECO:0000313" key="1">
    <source>
        <dbReference type="EMBL" id="KEQ87029.1"/>
    </source>
</evidence>
<protein>
    <submittedName>
        <fullName evidence="1">Uncharacterized protein</fullName>
    </submittedName>
</protein>
<dbReference type="RefSeq" id="XP_029763216.1">
    <property type="nucleotide sequence ID" value="XM_029899045.1"/>
</dbReference>
<gene>
    <name evidence="1" type="ORF">M438DRAFT_160613</name>
</gene>
<accession>A0A074XTS1</accession>
<dbReference type="Proteomes" id="UP000030706">
    <property type="component" value="Unassembled WGS sequence"/>
</dbReference>
<sequence length="141" mass="16276">MMCMRPRGRRLFSSDLRPPREPRLWNDYLSRTFVCGCRSGQALCCQVSMLLAPWLLDAGSEASILRFTLCCRSTTRRLVDLELSNMSVTCREPTPRTEGRIDVDESFPSQKGDVQQRCQKAWALSNQKWIFRARENDIALN</sequence>